<dbReference type="Pfam" id="PF13302">
    <property type="entry name" value="Acetyltransf_3"/>
    <property type="match status" value="1"/>
</dbReference>
<evidence type="ECO:0000313" key="2">
    <source>
        <dbReference type="EMBL" id="MFC7372495.1"/>
    </source>
</evidence>
<dbReference type="PROSITE" id="PS51186">
    <property type="entry name" value="GNAT"/>
    <property type="match status" value="1"/>
</dbReference>
<feature type="domain" description="N-acetyltransferase" evidence="1">
    <location>
        <begin position="24"/>
        <end position="176"/>
    </location>
</feature>
<dbReference type="EC" id="2.3.-.-" evidence="2"/>
<dbReference type="InterPro" id="IPR000182">
    <property type="entry name" value="GNAT_dom"/>
</dbReference>
<evidence type="ECO:0000259" key="1">
    <source>
        <dbReference type="PROSITE" id="PS51186"/>
    </source>
</evidence>
<keyword evidence="3" id="KW-1185">Reference proteome</keyword>
<dbReference type="Gene3D" id="3.40.630.30">
    <property type="match status" value="1"/>
</dbReference>
<keyword evidence="2" id="KW-0808">Transferase</keyword>
<organism evidence="2 3">
    <name type="scientific">Fictibacillus iocasae</name>
    <dbReference type="NCBI Taxonomy" id="2715437"/>
    <lineage>
        <taxon>Bacteria</taxon>
        <taxon>Bacillati</taxon>
        <taxon>Bacillota</taxon>
        <taxon>Bacilli</taxon>
        <taxon>Bacillales</taxon>
        <taxon>Fictibacillaceae</taxon>
        <taxon>Fictibacillus</taxon>
    </lineage>
</organism>
<dbReference type="GO" id="GO:0016746">
    <property type="term" value="F:acyltransferase activity"/>
    <property type="evidence" value="ECO:0007669"/>
    <property type="project" value="UniProtKB-KW"/>
</dbReference>
<sequence>MFFLQIDHEVVLKEGNVKEAEIFFQLTDRSRAKLSPWLMWVNQTHSVKDAKEFLKMVSKKQKEHTDLVGFIWYRNTMAGSVALYDIKWHNKSASIGYWVGSGFEGRGIAKRGAHGMLLYAFYQLGLNRIELRAAGENTRSIMLAERLGFTPEGRLRQAEWINGSCRDLVQYSLLREDAEKWMV</sequence>
<dbReference type="Proteomes" id="UP001596549">
    <property type="component" value="Unassembled WGS sequence"/>
</dbReference>
<reference evidence="3" key="1">
    <citation type="journal article" date="2019" name="Int. J. Syst. Evol. Microbiol.">
        <title>The Global Catalogue of Microorganisms (GCM) 10K type strain sequencing project: providing services to taxonomists for standard genome sequencing and annotation.</title>
        <authorList>
            <consortium name="The Broad Institute Genomics Platform"/>
            <consortium name="The Broad Institute Genome Sequencing Center for Infectious Disease"/>
            <person name="Wu L."/>
            <person name="Ma J."/>
        </authorList>
    </citation>
    <scope>NUCLEOTIDE SEQUENCE [LARGE SCALE GENOMIC DNA]</scope>
    <source>
        <strain evidence="3">NBRC 106396</strain>
    </source>
</reference>
<keyword evidence="2" id="KW-0012">Acyltransferase</keyword>
<accession>A0ABW2NT32</accession>
<dbReference type="InterPro" id="IPR016181">
    <property type="entry name" value="Acyl_CoA_acyltransferase"/>
</dbReference>
<dbReference type="EMBL" id="JBHTCP010000042">
    <property type="protein sequence ID" value="MFC7372495.1"/>
    <property type="molecule type" value="Genomic_DNA"/>
</dbReference>
<proteinExistence type="predicted"/>
<name>A0ABW2NT32_9BACL</name>
<dbReference type="RefSeq" id="WP_379750076.1">
    <property type="nucleotide sequence ID" value="NZ_JBHTCP010000042.1"/>
</dbReference>
<dbReference type="PANTHER" id="PTHR43441">
    <property type="entry name" value="RIBOSOMAL-PROTEIN-SERINE ACETYLTRANSFERASE"/>
    <property type="match status" value="1"/>
</dbReference>
<dbReference type="SUPFAM" id="SSF55729">
    <property type="entry name" value="Acyl-CoA N-acyltransferases (Nat)"/>
    <property type="match status" value="1"/>
</dbReference>
<dbReference type="InterPro" id="IPR051908">
    <property type="entry name" value="Ribosomal_N-acetyltransferase"/>
</dbReference>
<evidence type="ECO:0000313" key="3">
    <source>
        <dbReference type="Proteomes" id="UP001596549"/>
    </source>
</evidence>
<protein>
    <submittedName>
        <fullName evidence="2">GNAT family N-acetyltransferase</fullName>
        <ecNumber evidence="2">2.3.-.-</ecNumber>
    </submittedName>
</protein>
<comment type="caution">
    <text evidence="2">The sequence shown here is derived from an EMBL/GenBank/DDBJ whole genome shotgun (WGS) entry which is preliminary data.</text>
</comment>
<dbReference type="PANTHER" id="PTHR43441:SF12">
    <property type="entry name" value="RIBOSOMAL N-ACETYLTRANSFERASE YDAF-RELATED"/>
    <property type="match status" value="1"/>
</dbReference>
<gene>
    <name evidence="2" type="ORF">ACFQPF_12520</name>
</gene>